<dbReference type="RefSeq" id="WP_089292310.1">
    <property type="nucleotide sequence ID" value="NZ_BOMU01000024.1"/>
</dbReference>
<dbReference type="PANTHER" id="PTHR10151">
    <property type="entry name" value="ECTONUCLEOTIDE PYROPHOSPHATASE/PHOSPHODIESTERASE"/>
    <property type="match status" value="1"/>
</dbReference>
<dbReference type="Gene3D" id="3.40.720.10">
    <property type="entry name" value="Alkaline Phosphatase, subunit A"/>
    <property type="match status" value="1"/>
</dbReference>
<dbReference type="InterPro" id="IPR017850">
    <property type="entry name" value="Alkaline_phosphatase_core_sf"/>
</dbReference>
<dbReference type="SUPFAM" id="SSF53649">
    <property type="entry name" value="Alkaline phosphatase-like"/>
    <property type="match status" value="1"/>
</dbReference>
<dbReference type="InterPro" id="IPR002591">
    <property type="entry name" value="Phosphodiest/P_Trfase"/>
</dbReference>
<dbReference type="OrthoDB" id="9779267at2"/>
<name>A0A238WH06_9ACTN</name>
<protein>
    <submittedName>
        <fullName evidence="2">Type I phosphodiesterase / nucleotide pyrophosphatase</fullName>
    </submittedName>
</protein>
<proteinExistence type="predicted"/>
<sequence>MTAPVPGADSAPVSTLESVPETLPDDGLHPDALRPVRPAYGVASLADLLPSVSAVLGVPGAVDVLGLGARLDGVDKIAVLLVDGLGAYQLPLAAPHAPVLADLAAGGRGHAGTLTAGFPSTTPVSLVTLGAGVPPGAHGVLGFTVRRPDGRPLTHIMWGQDPDPSVWQPVPTRMELAAAAGVRVTVVSRPQFEGSGLSLAANRGGVYRGAADGSAVADGVLAALREADGPALVYGYHPDLDHFGHEDGVGSATWREAARGVDRLLDRVVHGLPPRSALLVVADHGQLNVPAESRRDMAAIPELRDGVVGVAGEPRVRYLYAADRARDDVLANWRGIFGDEASVLVREEAIEAGWFGPVPDGHADRIGDVVVICWGRAVAVASGWEPAKAGQLVAYHGSATAAEMTVPLLIAR</sequence>
<evidence type="ECO:0000313" key="2">
    <source>
        <dbReference type="EMBL" id="SNR45727.1"/>
    </source>
</evidence>
<feature type="region of interest" description="Disordered" evidence="1">
    <location>
        <begin position="1"/>
        <end position="29"/>
    </location>
</feature>
<organism evidence="2 3">
    <name type="scientific">Actinoplanes regularis</name>
    <dbReference type="NCBI Taxonomy" id="52697"/>
    <lineage>
        <taxon>Bacteria</taxon>
        <taxon>Bacillati</taxon>
        <taxon>Actinomycetota</taxon>
        <taxon>Actinomycetes</taxon>
        <taxon>Micromonosporales</taxon>
        <taxon>Micromonosporaceae</taxon>
        <taxon>Actinoplanes</taxon>
    </lineage>
</organism>
<dbReference type="GO" id="GO:0016787">
    <property type="term" value="F:hydrolase activity"/>
    <property type="evidence" value="ECO:0007669"/>
    <property type="project" value="UniProtKB-ARBA"/>
</dbReference>
<reference evidence="2 3" key="1">
    <citation type="submission" date="2017-06" db="EMBL/GenBank/DDBJ databases">
        <authorList>
            <person name="Kim H.J."/>
            <person name="Triplett B.A."/>
        </authorList>
    </citation>
    <scope>NUCLEOTIDE SEQUENCE [LARGE SCALE GENOMIC DNA]</scope>
    <source>
        <strain evidence="2 3">DSM 43151</strain>
    </source>
</reference>
<evidence type="ECO:0000256" key="1">
    <source>
        <dbReference type="SAM" id="MobiDB-lite"/>
    </source>
</evidence>
<evidence type="ECO:0000313" key="3">
    <source>
        <dbReference type="Proteomes" id="UP000198415"/>
    </source>
</evidence>
<accession>A0A238WH06</accession>
<dbReference type="AlphaFoldDB" id="A0A238WH06"/>
<dbReference type="PANTHER" id="PTHR10151:SF120">
    <property type="entry name" value="BIS(5'-ADENOSYL)-TRIPHOSPHATASE"/>
    <property type="match status" value="1"/>
</dbReference>
<dbReference type="EMBL" id="FZNR01000002">
    <property type="protein sequence ID" value="SNR45727.1"/>
    <property type="molecule type" value="Genomic_DNA"/>
</dbReference>
<dbReference type="Pfam" id="PF01663">
    <property type="entry name" value="Phosphodiest"/>
    <property type="match status" value="1"/>
</dbReference>
<keyword evidence="3" id="KW-1185">Reference proteome</keyword>
<dbReference type="Proteomes" id="UP000198415">
    <property type="component" value="Unassembled WGS sequence"/>
</dbReference>
<gene>
    <name evidence="2" type="ORF">SAMN06264365_102527</name>
</gene>